<gene>
    <name evidence="2" type="ORF">J2I47_07715</name>
</gene>
<reference evidence="2" key="1">
    <citation type="submission" date="2021-03" db="EMBL/GenBank/DDBJ databases">
        <title>Fibrella sp. HMF5335 genome sequencing and assembly.</title>
        <authorList>
            <person name="Kang H."/>
            <person name="Kim H."/>
            <person name="Bae S."/>
            <person name="Joh K."/>
        </authorList>
    </citation>
    <scope>NUCLEOTIDE SEQUENCE</scope>
    <source>
        <strain evidence="2">HMF5335</strain>
    </source>
</reference>
<dbReference type="InterPro" id="IPR021823">
    <property type="entry name" value="DUF3408"/>
</dbReference>
<feature type="compositionally biased region" description="Basic and acidic residues" evidence="1">
    <location>
        <begin position="64"/>
        <end position="79"/>
    </location>
</feature>
<dbReference type="EMBL" id="JAFMYV010000003">
    <property type="protein sequence ID" value="MBO0936431.1"/>
    <property type="molecule type" value="Genomic_DNA"/>
</dbReference>
<dbReference type="RefSeq" id="WP_207363996.1">
    <property type="nucleotide sequence ID" value="NZ_JAFMYV010000003.1"/>
</dbReference>
<protein>
    <submittedName>
        <fullName evidence="2">DUF3408 domain-containing protein</fullName>
    </submittedName>
</protein>
<dbReference type="Proteomes" id="UP000664034">
    <property type="component" value="Unassembled WGS sequence"/>
</dbReference>
<organism evidence="2 3">
    <name type="scientific">Fibrella rubiginis</name>
    <dbReference type="NCBI Taxonomy" id="2817060"/>
    <lineage>
        <taxon>Bacteria</taxon>
        <taxon>Pseudomonadati</taxon>
        <taxon>Bacteroidota</taxon>
        <taxon>Cytophagia</taxon>
        <taxon>Cytophagales</taxon>
        <taxon>Spirosomataceae</taxon>
        <taxon>Fibrella</taxon>
    </lineage>
</organism>
<dbReference type="Pfam" id="PF11888">
    <property type="entry name" value="DUF3408"/>
    <property type="match status" value="1"/>
</dbReference>
<evidence type="ECO:0000256" key="1">
    <source>
        <dbReference type="SAM" id="MobiDB-lite"/>
    </source>
</evidence>
<evidence type="ECO:0000313" key="2">
    <source>
        <dbReference type="EMBL" id="MBO0936431.1"/>
    </source>
</evidence>
<proteinExistence type="predicted"/>
<feature type="compositionally biased region" description="Low complexity" evidence="1">
    <location>
        <begin position="89"/>
        <end position="99"/>
    </location>
</feature>
<dbReference type="AlphaFoldDB" id="A0A939K4Q3"/>
<comment type="caution">
    <text evidence="2">The sequence shown here is derived from an EMBL/GenBank/DDBJ whole genome shotgun (WGS) entry which is preliminary data.</text>
</comment>
<accession>A0A939K4Q3</accession>
<sequence>MAKKTNKGAADDIALMASAAMGSDLDAWLNQQGISGEEDKGVVAVTNQPEARQETKNAPAASAEEIKAEPTPAKLKEEPSLEAQSPEEGAITGTATGKTGKQRERYQTQFFQRIEGFKKPTNMMYMSEKTYKLLAFLLRCSKEANTKVTMPEIMENIISQHIKDNEGVITQMQKEHLERLSKGF</sequence>
<feature type="region of interest" description="Disordered" evidence="1">
    <location>
        <begin position="39"/>
        <end position="102"/>
    </location>
</feature>
<evidence type="ECO:0000313" key="3">
    <source>
        <dbReference type="Proteomes" id="UP000664034"/>
    </source>
</evidence>
<keyword evidence="3" id="KW-1185">Reference proteome</keyword>
<name>A0A939K4Q3_9BACT</name>